<evidence type="ECO:0000259" key="1">
    <source>
        <dbReference type="Pfam" id="PF00903"/>
    </source>
</evidence>
<dbReference type="Pfam" id="PF00903">
    <property type="entry name" value="Glyoxalase"/>
    <property type="match status" value="1"/>
</dbReference>
<dbReference type="Gene3D" id="3.10.180.10">
    <property type="entry name" value="2,3-Dihydroxybiphenyl 1,2-Dioxygenase, domain 1"/>
    <property type="match status" value="1"/>
</dbReference>
<feature type="domain" description="Glyoxalase/fosfomycin resistance/dioxygenase" evidence="1">
    <location>
        <begin position="301"/>
        <end position="354"/>
    </location>
</feature>
<evidence type="ECO:0000313" key="2">
    <source>
        <dbReference type="EMBL" id="KXP08819.1"/>
    </source>
</evidence>
<dbReference type="AlphaFoldDB" id="A0A138AEL3"/>
<dbReference type="OrthoDB" id="5186830at2"/>
<gene>
    <name evidence="2" type="ORF">AXK60_09145</name>
</gene>
<dbReference type="InterPro" id="IPR004360">
    <property type="entry name" value="Glyas_Fos-R_dOase_dom"/>
</dbReference>
<sequence length="397" mass="43748">MTGDEPTRTFTDIAAGGHVEFTVSAAVTDAEIDRLVASTSEFHMKRLHDAVDVAADGWKASWTAAVIAERDRCKPGHSRTHHAHWAAGGGLAPNAADQRWIPLTVTSETSDAEIEALVAEAVARRAADQHREVEVEGVRWRTRWRRELELLRHELGGPEPAPVVAGDAVAGPPCPMPGRMRTWTTPEGMWLQWIDRTHPMDLDQAQAQRVPVAATDTDEKLAAAAERWLSGYGCPPAGSAKWILPQLRAYRDRLAEDVRWGRQALAPRPMTPEERARIDAAVSEAREWAAAAMRARRVPRLSTLVLYVSDVEASAEWYRAALGIQWTRERHGGGPEHVSAQLGEVLVEIYPAGDRAASRVRIELVVPDMYGGAEQAPDPFPRRLTDLDGTVIVVNLR</sequence>
<reference evidence="3" key="1">
    <citation type="submission" date="2016-02" db="EMBL/GenBank/DDBJ databases">
        <authorList>
            <person name="Wen L."/>
            <person name="He K."/>
            <person name="Yang H."/>
        </authorList>
    </citation>
    <scope>NUCLEOTIDE SEQUENCE [LARGE SCALE GENOMIC DNA]</scope>
    <source>
        <strain evidence="3">JCM 15929</strain>
    </source>
</reference>
<dbReference type="SUPFAM" id="SSF54593">
    <property type="entry name" value="Glyoxalase/Bleomycin resistance protein/Dihydroxybiphenyl dioxygenase"/>
    <property type="match status" value="1"/>
</dbReference>
<dbReference type="Proteomes" id="UP000070258">
    <property type="component" value="Unassembled WGS sequence"/>
</dbReference>
<comment type="caution">
    <text evidence="2">The sequence shown here is derived from an EMBL/GenBank/DDBJ whole genome shotgun (WGS) entry which is preliminary data.</text>
</comment>
<dbReference type="EMBL" id="LSRF01000044">
    <property type="protein sequence ID" value="KXP08819.1"/>
    <property type="molecule type" value="Genomic_DNA"/>
</dbReference>
<dbReference type="STRING" id="239498.AXK60_09145"/>
<dbReference type="RefSeq" id="WP_068571695.1">
    <property type="nucleotide sequence ID" value="NZ_LSRF01000044.1"/>
</dbReference>
<name>A0A138AEL3_9ACTN</name>
<proteinExistence type="predicted"/>
<dbReference type="InterPro" id="IPR029068">
    <property type="entry name" value="Glyas_Bleomycin-R_OHBP_Dase"/>
</dbReference>
<protein>
    <recommendedName>
        <fullName evidence="1">Glyoxalase/fosfomycin resistance/dioxygenase domain-containing protein</fullName>
    </recommendedName>
</protein>
<evidence type="ECO:0000313" key="3">
    <source>
        <dbReference type="Proteomes" id="UP000070258"/>
    </source>
</evidence>
<organism evidence="2 3">
    <name type="scientific">Tsukamurella pseudospumae</name>
    <dbReference type="NCBI Taxonomy" id="239498"/>
    <lineage>
        <taxon>Bacteria</taxon>
        <taxon>Bacillati</taxon>
        <taxon>Actinomycetota</taxon>
        <taxon>Actinomycetes</taxon>
        <taxon>Mycobacteriales</taxon>
        <taxon>Tsukamurellaceae</taxon>
        <taxon>Tsukamurella</taxon>
    </lineage>
</organism>
<accession>A0A138AEL3</accession>